<dbReference type="InterPro" id="IPR003018">
    <property type="entry name" value="GAF"/>
</dbReference>
<evidence type="ECO:0000313" key="6">
    <source>
        <dbReference type="Proteomes" id="UP001239397"/>
    </source>
</evidence>
<dbReference type="SMART" id="SM01012">
    <property type="entry name" value="ANTAR"/>
    <property type="match status" value="1"/>
</dbReference>
<gene>
    <name evidence="5" type="ORF">QRX60_30255</name>
</gene>
<dbReference type="Proteomes" id="UP001239397">
    <property type="component" value="Chromosome"/>
</dbReference>
<organism evidence="5 6">
    <name type="scientific">Amycolatopsis mongoliensis</name>
    <dbReference type="NCBI Taxonomy" id="715475"/>
    <lineage>
        <taxon>Bacteria</taxon>
        <taxon>Bacillati</taxon>
        <taxon>Actinomycetota</taxon>
        <taxon>Actinomycetes</taxon>
        <taxon>Pseudonocardiales</taxon>
        <taxon>Pseudonocardiaceae</taxon>
        <taxon>Amycolatopsis</taxon>
    </lineage>
</organism>
<protein>
    <submittedName>
        <fullName evidence="5">GAF and ANTAR domain-containing protein</fullName>
    </submittedName>
</protein>
<keyword evidence="6" id="KW-1185">Reference proteome</keyword>
<dbReference type="InterPro" id="IPR029016">
    <property type="entry name" value="GAF-like_dom_sf"/>
</dbReference>
<dbReference type="Pfam" id="PF13185">
    <property type="entry name" value="GAF_2"/>
    <property type="match status" value="1"/>
</dbReference>
<dbReference type="Gene3D" id="1.10.10.10">
    <property type="entry name" value="Winged helix-like DNA-binding domain superfamily/Winged helix DNA-binding domain"/>
    <property type="match status" value="1"/>
</dbReference>
<dbReference type="KEGG" id="amog:QRX60_30255"/>
<feature type="domain" description="ANTAR" evidence="4">
    <location>
        <begin position="174"/>
        <end position="229"/>
    </location>
</feature>
<keyword evidence="1" id="KW-0805">Transcription regulation</keyword>
<reference evidence="5 6" key="1">
    <citation type="submission" date="2023-06" db="EMBL/GenBank/DDBJ databases">
        <authorList>
            <person name="Oyuntsetseg B."/>
            <person name="Kim S.B."/>
        </authorList>
    </citation>
    <scope>NUCLEOTIDE SEQUENCE [LARGE SCALE GENOMIC DNA]</scope>
    <source>
        <strain evidence="5 6">4-36</strain>
    </source>
</reference>
<name>A0A9Y2JH04_9PSEU</name>
<dbReference type="EMBL" id="CP127295">
    <property type="protein sequence ID" value="WIX98339.1"/>
    <property type="molecule type" value="Genomic_DNA"/>
</dbReference>
<proteinExistence type="predicted"/>
<dbReference type="SMART" id="SM00065">
    <property type="entry name" value="GAF"/>
    <property type="match status" value="1"/>
</dbReference>
<evidence type="ECO:0000259" key="4">
    <source>
        <dbReference type="SMART" id="SM01012"/>
    </source>
</evidence>
<dbReference type="Pfam" id="PF03861">
    <property type="entry name" value="ANTAR"/>
    <property type="match status" value="1"/>
</dbReference>
<dbReference type="InterPro" id="IPR005561">
    <property type="entry name" value="ANTAR"/>
</dbReference>
<accession>A0A9Y2JH04</accession>
<feature type="domain" description="GAF" evidence="3">
    <location>
        <begin position="24"/>
        <end position="172"/>
    </location>
</feature>
<dbReference type="PIRSF" id="PIRSF036625">
    <property type="entry name" value="GAF_ANTAR"/>
    <property type="match status" value="1"/>
</dbReference>
<dbReference type="InterPro" id="IPR012074">
    <property type="entry name" value="GAF_ANTAR"/>
</dbReference>
<dbReference type="AlphaFoldDB" id="A0A9Y2JH04"/>
<dbReference type="GO" id="GO:0003723">
    <property type="term" value="F:RNA binding"/>
    <property type="evidence" value="ECO:0007669"/>
    <property type="project" value="InterPro"/>
</dbReference>
<dbReference type="Gene3D" id="3.30.450.40">
    <property type="match status" value="1"/>
</dbReference>
<dbReference type="InterPro" id="IPR036388">
    <property type="entry name" value="WH-like_DNA-bd_sf"/>
</dbReference>
<evidence type="ECO:0000259" key="3">
    <source>
        <dbReference type="SMART" id="SM00065"/>
    </source>
</evidence>
<dbReference type="RefSeq" id="WP_285994824.1">
    <property type="nucleotide sequence ID" value="NZ_CP127295.1"/>
</dbReference>
<evidence type="ECO:0000256" key="2">
    <source>
        <dbReference type="ARBA" id="ARBA00023163"/>
    </source>
</evidence>
<keyword evidence="2" id="KW-0804">Transcription</keyword>
<sequence length="244" mass="25882">MTTAQDEFSYIVAALTSRLAAHHDGLTIVHAVIEACGTVLSSSEVGLLMVDPRGGYEVIAASDERARFIELVQIQAEQGPCLDAVSTNAVVAAPDLTAEVGRWPAFTAAVIGAGFVAAYAFPLRLHDRAVGALNVFYRGPAELSPVLQRRGQALADLAVLGLTQEREERRIERLVEQTLTTLNDRVHVSQAVGIVAGALDVEPDVAREWLVAHSARTGRPLRALAEDLTNGTLAPAAVRAACTS</sequence>
<evidence type="ECO:0000256" key="1">
    <source>
        <dbReference type="ARBA" id="ARBA00023015"/>
    </source>
</evidence>
<evidence type="ECO:0000313" key="5">
    <source>
        <dbReference type="EMBL" id="WIX98339.1"/>
    </source>
</evidence>
<dbReference type="SUPFAM" id="SSF55781">
    <property type="entry name" value="GAF domain-like"/>
    <property type="match status" value="1"/>
</dbReference>